<gene>
    <name evidence="1" type="ORF">BAOM_2532</name>
</gene>
<name>A0A3Q9RNG4_9BACI</name>
<protein>
    <submittedName>
        <fullName evidence="1">Uncharacterized protein</fullName>
    </submittedName>
</protein>
<evidence type="ECO:0000313" key="1">
    <source>
        <dbReference type="EMBL" id="AZV43141.1"/>
    </source>
</evidence>
<organism evidence="1 2">
    <name type="scientific">Peribacillus asahii</name>
    <dbReference type="NCBI Taxonomy" id="228899"/>
    <lineage>
        <taxon>Bacteria</taxon>
        <taxon>Bacillati</taxon>
        <taxon>Bacillota</taxon>
        <taxon>Bacilli</taxon>
        <taxon>Bacillales</taxon>
        <taxon>Bacillaceae</taxon>
        <taxon>Peribacillus</taxon>
    </lineage>
</organism>
<sequence length="62" mass="6898">MVLVQKLQDNIVQWIPKETQLISISVKQGTKGLQSASSRKLCGLFVSLSFELLQSIRIGLIL</sequence>
<dbReference type="EMBL" id="CP026095">
    <property type="protein sequence ID" value="AZV43141.1"/>
    <property type="molecule type" value="Genomic_DNA"/>
</dbReference>
<proteinExistence type="predicted"/>
<accession>A0A3Q9RNG4</accession>
<reference evidence="1 2" key="1">
    <citation type="submission" date="2018-01" db="EMBL/GenBank/DDBJ databases">
        <title>Bacillus asahii Genome sequencing and assembly.</title>
        <authorList>
            <person name="Jiang H."/>
            <person name="Feng Y."/>
            <person name="Zhao F."/>
            <person name="Lin X."/>
        </authorList>
    </citation>
    <scope>NUCLEOTIDE SEQUENCE [LARGE SCALE GENOMIC DNA]</scope>
    <source>
        <strain evidence="1 2">OM18</strain>
    </source>
</reference>
<dbReference type="KEGG" id="pasa:BAOM_2532"/>
<evidence type="ECO:0000313" key="2">
    <source>
        <dbReference type="Proteomes" id="UP000283095"/>
    </source>
</evidence>
<dbReference type="AlphaFoldDB" id="A0A3Q9RNG4"/>
<dbReference type="Proteomes" id="UP000283095">
    <property type="component" value="Chromosome"/>
</dbReference>